<dbReference type="Gene3D" id="3.40.720.10">
    <property type="entry name" value="Alkaline Phosphatase, subunit A"/>
    <property type="match status" value="1"/>
</dbReference>
<feature type="chain" id="PRO_5010228207" evidence="2">
    <location>
        <begin position="25"/>
        <end position="629"/>
    </location>
</feature>
<keyword evidence="4" id="KW-0378">Hydrolase</keyword>
<feature type="coiled-coil region" evidence="1">
    <location>
        <begin position="592"/>
        <end position="619"/>
    </location>
</feature>
<dbReference type="Pfam" id="PF00884">
    <property type="entry name" value="Sulfatase"/>
    <property type="match status" value="1"/>
</dbReference>
<proteinExistence type="predicted"/>
<accession>A0A1P8WHY4</accession>
<keyword evidence="1" id="KW-0175">Coiled coil</keyword>
<dbReference type="InterPro" id="IPR016024">
    <property type="entry name" value="ARM-type_fold"/>
</dbReference>
<dbReference type="InterPro" id="IPR000917">
    <property type="entry name" value="Sulfatase_N"/>
</dbReference>
<dbReference type="CDD" id="cd16027">
    <property type="entry name" value="SGSH"/>
    <property type="match status" value="1"/>
</dbReference>
<sequence precursor="true">MRRLHIAVLCLVPLAAIFGQAAQAADRPNIVWISCEDISSHLGCYGDPNATTPHLDAFAKQGVRYTQAFTCHGVCAPCRTGIITGMYPPGLGANHMRSKASLPPQIKLFPSYLKDAGYYCTNNSKTDYNLRWERNKDSVWDESSKNAHWKNRQDPKQPFFAVFNMTMTHESRIWPDNWKGVVKNVPPDKLHDPSKIKVSPLYPDTPDVRAAHARLLDIIMVMDETAGKYLKEIEDAGLAEDTIVIYWSDHGNGFPRAKRWLYDSGTLVPMIARVPEKWRVDGQAAPGSVSDQLINLIDLGPTVLNLAGIKVPDNMYGQPFLGKDLPKARDYIHGARDRIDERFDMVRSVRDGRFRYLRNFNTWRPALQHIQYAETSVVRKEMRRLNASGELHAESAQFLNPTRPYEELYDIKTDPWELKNLAADPAYADTLSRLSKECDRWQLDMRDAHLIPEIILDEEEQTAGSRWAILHNGDAGLERTKRLLELAKRANSVDLNDTSAVEAAAGQFILATDDDDAAIRWWGVTGLTNIAAASEEAKAKIASAAADKSPSVSIAGARGLHKFGSTALAVTTLREHLKSASEFVRHAALIELDEIGAAAAEAKAEVESLRKASKNANIRNVADHLLQSL</sequence>
<dbReference type="EMBL" id="CP017641">
    <property type="protein sequence ID" value="APZ93671.1"/>
    <property type="molecule type" value="Genomic_DNA"/>
</dbReference>
<organism evidence="4 5">
    <name type="scientific">Fuerstiella marisgermanici</name>
    <dbReference type="NCBI Taxonomy" id="1891926"/>
    <lineage>
        <taxon>Bacteria</taxon>
        <taxon>Pseudomonadati</taxon>
        <taxon>Planctomycetota</taxon>
        <taxon>Planctomycetia</taxon>
        <taxon>Planctomycetales</taxon>
        <taxon>Planctomycetaceae</taxon>
        <taxon>Fuerstiella</taxon>
    </lineage>
</organism>
<evidence type="ECO:0000256" key="2">
    <source>
        <dbReference type="SAM" id="SignalP"/>
    </source>
</evidence>
<dbReference type="Proteomes" id="UP000187735">
    <property type="component" value="Chromosome"/>
</dbReference>
<dbReference type="GO" id="GO:0004065">
    <property type="term" value="F:arylsulfatase activity"/>
    <property type="evidence" value="ECO:0007669"/>
    <property type="project" value="UniProtKB-EC"/>
</dbReference>
<reference evidence="4 5" key="1">
    <citation type="journal article" date="2016" name="Front. Microbiol.">
        <title>Fuerstia marisgermanicae gen. nov., sp. nov., an Unusual Member of the Phylum Planctomycetes from the German Wadden Sea.</title>
        <authorList>
            <person name="Kohn T."/>
            <person name="Heuer A."/>
            <person name="Jogler M."/>
            <person name="Vollmers J."/>
            <person name="Boedeker C."/>
            <person name="Bunk B."/>
            <person name="Rast P."/>
            <person name="Borchert D."/>
            <person name="Glockner I."/>
            <person name="Freese H.M."/>
            <person name="Klenk H.P."/>
            <person name="Overmann J."/>
            <person name="Kaster A.K."/>
            <person name="Rohde M."/>
            <person name="Wiegand S."/>
            <person name="Jogler C."/>
        </authorList>
    </citation>
    <scope>NUCLEOTIDE SEQUENCE [LARGE SCALE GENOMIC DNA]</scope>
    <source>
        <strain evidence="4 5">NH11</strain>
    </source>
</reference>
<dbReference type="Gene3D" id="1.25.10.10">
    <property type="entry name" value="Leucine-rich Repeat Variant"/>
    <property type="match status" value="1"/>
</dbReference>
<evidence type="ECO:0000313" key="4">
    <source>
        <dbReference type="EMBL" id="APZ93671.1"/>
    </source>
</evidence>
<dbReference type="Pfam" id="PF13646">
    <property type="entry name" value="HEAT_2"/>
    <property type="match status" value="1"/>
</dbReference>
<dbReference type="SUPFAM" id="SSF53649">
    <property type="entry name" value="Alkaline phosphatase-like"/>
    <property type="match status" value="1"/>
</dbReference>
<evidence type="ECO:0000313" key="5">
    <source>
        <dbReference type="Proteomes" id="UP000187735"/>
    </source>
</evidence>
<evidence type="ECO:0000256" key="1">
    <source>
        <dbReference type="SAM" id="Coils"/>
    </source>
</evidence>
<evidence type="ECO:0000259" key="3">
    <source>
        <dbReference type="Pfam" id="PF00884"/>
    </source>
</evidence>
<protein>
    <submittedName>
        <fullName evidence="4">Arylsulfatase</fullName>
        <ecNumber evidence="4">3.1.6.1</ecNumber>
    </submittedName>
</protein>
<name>A0A1P8WHY4_9PLAN</name>
<dbReference type="STRING" id="1891926.Fuma_03289"/>
<dbReference type="PANTHER" id="PTHR43751:SF1">
    <property type="entry name" value="SULFATASE ATSG-RELATED"/>
    <property type="match status" value="1"/>
</dbReference>
<feature type="domain" description="Sulfatase N-terminal" evidence="3">
    <location>
        <begin position="28"/>
        <end position="309"/>
    </location>
</feature>
<keyword evidence="5" id="KW-1185">Reference proteome</keyword>
<dbReference type="InterPro" id="IPR052701">
    <property type="entry name" value="GAG_Ulvan_Degrading_Sulfatases"/>
</dbReference>
<keyword evidence="2" id="KW-0732">Signal</keyword>
<gene>
    <name evidence="4" type="ORF">Fuma_03289</name>
</gene>
<dbReference type="EC" id="3.1.6.1" evidence="4"/>
<dbReference type="InterPro" id="IPR011989">
    <property type="entry name" value="ARM-like"/>
</dbReference>
<dbReference type="AlphaFoldDB" id="A0A1P8WHY4"/>
<dbReference type="InterPro" id="IPR017850">
    <property type="entry name" value="Alkaline_phosphatase_core_sf"/>
</dbReference>
<dbReference type="KEGG" id="fmr:Fuma_03289"/>
<dbReference type="RefSeq" id="WP_077025101.1">
    <property type="nucleotide sequence ID" value="NZ_CP017641.1"/>
</dbReference>
<dbReference type="OrthoDB" id="9763613at2"/>
<dbReference type="PANTHER" id="PTHR43751">
    <property type="entry name" value="SULFATASE"/>
    <property type="match status" value="1"/>
</dbReference>
<feature type="signal peptide" evidence="2">
    <location>
        <begin position="1"/>
        <end position="24"/>
    </location>
</feature>
<dbReference type="SUPFAM" id="SSF48371">
    <property type="entry name" value="ARM repeat"/>
    <property type="match status" value="1"/>
</dbReference>